<proteinExistence type="predicted"/>
<gene>
    <name evidence="2" type="ORF">N0B31_11575</name>
</gene>
<dbReference type="GeneID" id="74943071"/>
<keyword evidence="1" id="KW-0812">Transmembrane</keyword>
<evidence type="ECO:0000313" key="2">
    <source>
        <dbReference type="EMBL" id="UWM52791.1"/>
    </source>
</evidence>
<accession>A0A9E7QZA4</accession>
<feature type="transmembrane region" description="Helical" evidence="1">
    <location>
        <begin position="247"/>
        <end position="267"/>
    </location>
</feature>
<feature type="transmembrane region" description="Helical" evidence="1">
    <location>
        <begin position="194"/>
        <end position="213"/>
    </location>
</feature>
<sequence length="284" mass="29147">MSSETTGTGSTMGGIMDVSTVSDLSTFGKARLAGFGLVVLATIGFAVVALGELFSLLVVGWTEPVGAELGIHRLHVMAIALTILTTLLGVFVQAYRPTRQVASMLGAFLSIVVAAGITVGVGESLGSIVPFLLLVGLATVLHPAGRELLDRGQSYSPAMLALVVVAAIPMLAFAVDQVSLQLGSGDPHAAAGHYTVMAQFGLVPLAYGFLAAIGMRGWRVAAWIAAIPVSYYGVLSIAFPAQASSTGVVWGTAAVLWAVGFVVVTEYSRVGTSPALRQSVAGQD</sequence>
<dbReference type="KEGG" id="ssai:N0B31_11575"/>
<name>A0A9E7QZA4_9EURY</name>
<evidence type="ECO:0000256" key="1">
    <source>
        <dbReference type="SAM" id="Phobius"/>
    </source>
</evidence>
<protein>
    <submittedName>
        <fullName evidence="2">Uncharacterized protein</fullName>
    </submittedName>
</protein>
<evidence type="ECO:0000313" key="3">
    <source>
        <dbReference type="Proteomes" id="UP001057580"/>
    </source>
</evidence>
<reference evidence="2" key="1">
    <citation type="submission" date="2022-09" db="EMBL/GenBank/DDBJ databases">
        <title>Diverse halophilic archaea isolated from saline environments.</title>
        <authorList>
            <person name="Cui H.-L."/>
        </authorList>
    </citation>
    <scope>NUCLEOTIDE SEQUENCE</scope>
    <source>
        <strain evidence="2">ZS-35-S2</strain>
    </source>
</reference>
<dbReference type="AlphaFoldDB" id="A0A9E7QZA4"/>
<feature type="transmembrane region" description="Helical" evidence="1">
    <location>
        <begin position="157"/>
        <end position="174"/>
    </location>
</feature>
<feature type="transmembrane region" description="Helical" evidence="1">
    <location>
        <begin position="128"/>
        <end position="145"/>
    </location>
</feature>
<dbReference type="EMBL" id="CP104003">
    <property type="protein sequence ID" value="UWM52791.1"/>
    <property type="molecule type" value="Genomic_DNA"/>
</dbReference>
<feature type="transmembrane region" description="Helical" evidence="1">
    <location>
        <begin position="32"/>
        <end position="54"/>
    </location>
</feature>
<keyword evidence="1" id="KW-0472">Membrane</keyword>
<keyword evidence="1" id="KW-1133">Transmembrane helix</keyword>
<organism evidence="2 3">
    <name type="scientific">Salinirubellus salinus</name>
    <dbReference type="NCBI Taxonomy" id="1364945"/>
    <lineage>
        <taxon>Archaea</taxon>
        <taxon>Methanobacteriati</taxon>
        <taxon>Methanobacteriota</taxon>
        <taxon>Stenosarchaea group</taxon>
        <taxon>Halobacteria</taxon>
        <taxon>Halobacteriales</taxon>
        <taxon>Natronomonadaceae</taxon>
        <taxon>Salinirubellus</taxon>
    </lineage>
</organism>
<dbReference type="Proteomes" id="UP001057580">
    <property type="component" value="Chromosome"/>
</dbReference>
<dbReference type="RefSeq" id="WP_260591786.1">
    <property type="nucleotide sequence ID" value="NZ_CP104003.1"/>
</dbReference>
<feature type="transmembrane region" description="Helical" evidence="1">
    <location>
        <begin position="104"/>
        <end position="122"/>
    </location>
</feature>
<keyword evidence="3" id="KW-1185">Reference proteome</keyword>
<feature type="transmembrane region" description="Helical" evidence="1">
    <location>
        <begin position="74"/>
        <end position="92"/>
    </location>
</feature>
<feature type="transmembrane region" description="Helical" evidence="1">
    <location>
        <begin position="220"/>
        <end position="241"/>
    </location>
</feature>